<evidence type="ECO:0000313" key="4">
    <source>
        <dbReference type="Proteomes" id="UP000316714"/>
    </source>
</evidence>
<keyword evidence="1" id="KW-0472">Membrane</keyword>
<gene>
    <name evidence="3" type="ORF">KOR34_23340</name>
</gene>
<dbReference type="Pfam" id="PF07811">
    <property type="entry name" value="TadE"/>
    <property type="match status" value="1"/>
</dbReference>
<dbReference type="AlphaFoldDB" id="A0A5C5VFF4"/>
<keyword evidence="1" id="KW-1133">Transmembrane helix</keyword>
<protein>
    <submittedName>
        <fullName evidence="3">TadE-like protein</fullName>
    </submittedName>
</protein>
<sequence length="135" mass="14354">MARTPGHPRPPRHGAAVAELAICLPLLAMLVLASIEACTMMFLNHSLTIASYEAVRVAINYDSTNADVHDRCTEIITDRAVAGASVNINRANVMTTPKGTPITVTVSAPCDANALLPPWFYGGQTMTASTTMVKE</sequence>
<reference evidence="3 4" key="1">
    <citation type="submission" date="2019-02" db="EMBL/GenBank/DDBJ databases">
        <title>Deep-cultivation of Planctomycetes and their phenomic and genomic characterization uncovers novel biology.</title>
        <authorList>
            <person name="Wiegand S."/>
            <person name="Jogler M."/>
            <person name="Boedeker C."/>
            <person name="Pinto D."/>
            <person name="Vollmers J."/>
            <person name="Rivas-Marin E."/>
            <person name="Kohn T."/>
            <person name="Peeters S.H."/>
            <person name="Heuer A."/>
            <person name="Rast P."/>
            <person name="Oberbeckmann S."/>
            <person name="Bunk B."/>
            <person name="Jeske O."/>
            <person name="Meyerdierks A."/>
            <person name="Storesund J.E."/>
            <person name="Kallscheuer N."/>
            <person name="Luecker S."/>
            <person name="Lage O.M."/>
            <person name="Pohl T."/>
            <person name="Merkel B.J."/>
            <person name="Hornburger P."/>
            <person name="Mueller R.-W."/>
            <person name="Bruemmer F."/>
            <person name="Labrenz M."/>
            <person name="Spormann A.M."/>
            <person name="Op Den Camp H."/>
            <person name="Overmann J."/>
            <person name="Amann R."/>
            <person name="Jetten M.S.M."/>
            <person name="Mascher T."/>
            <person name="Medema M.H."/>
            <person name="Devos D.P."/>
            <person name="Kaster A.-K."/>
            <person name="Ovreas L."/>
            <person name="Rohde M."/>
            <person name="Galperin M.Y."/>
            <person name="Jogler C."/>
        </authorList>
    </citation>
    <scope>NUCLEOTIDE SEQUENCE [LARGE SCALE GENOMIC DNA]</scope>
    <source>
        <strain evidence="3 4">KOR34</strain>
    </source>
</reference>
<feature type="domain" description="TadE-like" evidence="2">
    <location>
        <begin position="14"/>
        <end position="56"/>
    </location>
</feature>
<keyword evidence="4" id="KW-1185">Reference proteome</keyword>
<keyword evidence="1" id="KW-0812">Transmembrane</keyword>
<dbReference type="Proteomes" id="UP000316714">
    <property type="component" value="Unassembled WGS sequence"/>
</dbReference>
<evidence type="ECO:0000313" key="3">
    <source>
        <dbReference type="EMBL" id="TWT37384.1"/>
    </source>
</evidence>
<feature type="transmembrane region" description="Helical" evidence="1">
    <location>
        <begin position="20"/>
        <end position="43"/>
    </location>
</feature>
<comment type="caution">
    <text evidence="3">The sequence shown here is derived from an EMBL/GenBank/DDBJ whole genome shotgun (WGS) entry which is preliminary data.</text>
</comment>
<dbReference type="InterPro" id="IPR012495">
    <property type="entry name" value="TadE-like_dom"/>
</dbReference>
<dbReference type="EMBL" id="SIHJ01000001">
    <property type="protein sequence ID" value="TWT37384.1"/>
    <property type="molecule type" value="Genomic_DNA"/>
</dbReference>
<name>A0A5C5VFF4_9BACT</name>
<dbReference type="OrthoDB" id="276644at2"/>
<evidence type="ECO:0000259" key="2">
    <source>
        <dbReference type="Pfam" id="PF07811"/>
    </source>
</evidence>
<evidence type="ECO:0000256" key="1">
    <source>
        <dbReference type="SAM" id="Phobius"/>
    </source>
</evidence>
<accession>A0A5C5VFF4</accession>
<dbReference type="RefSeq" id="WP_146564725.1">
    <property type="nucleotide sequence ID" value="NZ_SIHJ01000001.1"/>
</dbReference>
<proteinExistence type="predicted"/>
<organism evidence="3 4">
    <name type="scientific">Posidoniimonas corsicana</name>
    <dbReference type="NCBI Taxonomy" id="1938618"/>
    <lineage>
        <taxon>Bacteria</taxon>
        <taxon>Pseudomonadati</taxon>
        <taxon>Planctomycetota</taxon>
        <taxon>Planctomycetia</taxon>
        <taxon>Pirellulales</taxon>
        <taxon>Lacipirellulaceae</taxon>
        <taxon>Posidoniimonas</taxon>
    </lineage>
</organism>